<reference evidence="1" key="1">
    <citation type="submission" date="2021-03" db="EMBL/GenBank/DDBJ databases">
        <authorList>
            <consortium name="DOE Joint Genome Institute"/>
            <person name="Ahrendt S."/>
            <person name="Looney B.P."/>
            <person name="Miyauchi S."/>
            <person name="Morin E."/>
            <person name="Drula E."/>
            <person name="Courty P.E."/>
            <person name="Chicoki N."/>
            <person name="Fauchery L."/>
            <person name="Kohler A."/>
            <person name="Kuo A."/>
            <person name="Labutti K."/>
            <person name="Pangilinan J."/>
            <person name="Lipzen A."/>
            <person name="Riley R."/>
            <person name="Andreopoulos W."/>
            <person name="He G."/>
            <person name="Johnson J."/>
            <person name="Barry K.W."/>
            <person name="Grigoriev I.V."/>
            <person name="Nagy L."/>
            <person name="Hibbett D."/>
            <person name="Henrissat B."/>
            <person name="Matheny P.B."/>
            <person name="Labbe J."/>
            <person name="Martin F."/>
        </authorList>
    </citation>
    <scope>NUCLEOTIDE SEQUENCE</scope>
    <source>
        <strain evidence="1">HHB10654</strain>
    </source>
</reference>
<dbReference type="Proteomes" id="UP000814140">
    <property type="component" value="Unassembled WGS sequence"/>
</dbReference>
<reference evidence="1" key="2">
    <citation type="journal article" date="2022" name="New Phytol.">
        <title>Evolutionary transition to the ectomycorrhizal habit in the genomes of a hyperdiverse lineage of mushroom-forming fungi.</title>
        <authorList>
            <person name="Looney B."/>
            <person name="Miyauchi S."/>
            <person name="Morin E."/>
            <person name="Drula E."/>
            <person name="Courty P.E."/>
            <person name="Kohler A."/>
            <person name="Kuo A."/>
            <person name="LaButti K."/>
            <person name="Pangilinan J."/>
            <person name="Lipzen A."/>
            <person name="Riley R."/>
            <person name="Andreopoulos W."/>
            <person name="He G."/>
            <person name="Johnson J."/>
            <person name="Nolan M."/>
            <person name="Tritt A."/>
            <person name="Barry K.W."/>
            <person name="Grigoriev I.V."/>
            <person name="Nagy L.G."/>
            <person name="Hibbett D."/>
            <person name="Henrissat B."/>
            <person name="Matheny P.B."/>
            <person name="Labbe J."/>
            <person name="Martin F.M."/>
        </authorList>
    </citation>
    <scope>NUCLEOTIDE SEQUENCE</scope>
    <source>
        <strain evidence="1">HHB10654</strain>
    </source>
</reference>
<keyword evidence="2" id="KW-1185">Reference proteome</keyword>
<organism evidence="1 2">
    <name type="scientific">Artomyces pyxidatus</name>
    <dbReference type="NCBI Taxonomy" id="48021"/>
    <lineage>
        <taxon>Eukaryota</taxon>
        <taxon>Fungi</taxon>
        <taxon>Dikarya</taxon>
        <taxon>Basidiomycota</taxon>
        <taxon>Agaricomycotina</taxon>
        <taxon>Agaricomycetes</taxon>
        <taxon>Russulales</taxon>
        <taxon>Auriscalpiaceae</taxon>
        <taxon>Artomyces</taxon>
    </lineage>
</organism>
<gene>
    <name evidence="1" type="ORF">BV25DRAFT_1913711</name>
</gene>
<comment type="caution">
    <text evidence="1">The sequence shown here is derived from an EMBL/GenBank/DDBJ whole genome shotgun (WGS) entry which is preliminary data.</text>
</comment>
<evidence type="ECO:0000313" key="2">
    <source>
        <dbReference type="Proteomes" id="UP000814140"/>
    </source>
</evidence>
<dbReference type="EMBL" id="MU277196">
    <property type="protein sequence ID" value="KAI0065069.1"/>
    <property type="molecule type" value="Genomic_DNA"/>
</dbReference>
<feature type="non-terminal residue" evidence="1">
    <location>
        <position position="341"/>
    </location>
</feature>
<name>A0ACB8T987_9AGAM</name>
<evidence type="ECO:0000313" key="1">
    <source>
        <dbReference type="EMBL" id="KAI0065069.1"/>
    </source>
</evidence>
<sequence length="341" mass="36808">MVQSTQTGQGNSIPNNGMAPPASRSAAFLASMSNNGRPQRHGSAPSGAAHTSTSTASLTPNQSTGSGGSGSNISAAASNPSASASALGGAAAAPNAPNLQIPSTAAPSHMHVLSTQQIQAIMAFGAAGATHIAAPTVPVPPRPVTPKLTEADEAPERSYERKVEISQQILFLYKEKQYLPMHIFTNQNLRLISQQPSKLLHKVRVSGSDPTKGNSVMLIDPSLLPGDELTMSQTDWTEAWGNYLRFIVDRYDTPVYNRWNAHFERLRDLPDLKSCLPAVLEFDAELRRDYQANPFRHDDSTWYHRLQTLKIEHSTTRSEQRISMVEAKLGNLSSLPFGGSA</sequence>
<proteinExistence type="predicted"/>
<accession>A0ACB8T987</accession>
<protein>
    <submittedName>
        <fullName evidence="1">Uncharacterized protein</fullName>
    </submittedName>
</protein>